<organism evidence="1 2">
    <name type="scientific">Ruminococcus flavefaciens 007c</name>
    <dbReference type="NCBI Taxonomy" id="1341157"/>
    <lineage>
        <taxon>Bacteria</taxon>
        <taxon>Bacillati</taxon>
        <taxon>Bacillota</taxon>
        <taxon>Clostridia</taxon>
        <taxon>Eubacteriales</taxon>
        <taxon>Oscillospiraceae</taxon>
        <taxon>Ruminococcus</taxon>
    </lineage>
</organism>
<protein>
    <recommendedName>
        <fullName evidence="3">Cytoplasmic protein</fullName>
    </recommendedName>
</protein>
<gene>
    <name evidence="1" type="ORF">RF007C_12735</name>
</gene>
<keyword evidence="2" id="KW-1185">Reference proteome</keyword>
<dbReference type="RefSeq" id="WP_037301170.1">
    <property type="nucleotide sequence ID" value="NZ_ATAX01000036.1"/>
</dbReference>
<comment type="caution">
    <text evidence="1">The sequence shown here is derived from an EMBL/GenBank/DDBJ whole genome shotgun (WGS) entry which is preliminary data.</text>
</comment>
<evidence type="ECO:0000313" key="1">
    <source>
        <dbReference type="EMBL" id="EWM52211.1"/>
    </source>
</evidence>
<name>W7UAX0_RUMFL</name>
<sequence length="92" mass="10697">MLDHEKLHALSFENEELVKKSNTCDCFYCGRIFNSTEVIDWCEDVNARTAICPYCHIDSVLQESHDGSYELNKDLLFEMNQRWFGGHGFVSD</sequence>
<reference evidence="1 2" key="1">
    <citation type="journal article" date="2014" name="PLoS ONE">
        <title>Rumen cellulosomics: divergent fiber-degrading strategies revealed by comparative genome-wide analysis of six ruminococcal strains.</title>
        <authorList>
            <person name="Dassa B."/>
            <person name="Borovok I."/>
            <person name="Ruimy-Israeli V."/>
            <person name="Lamed R."/>
            <person name="Flint H.J."/>
            <person name="Duncan S.H."/>
            <person name="Henrissat B."/>
            <person name="Coutinho P."/>
            <person name="Morrison M."/>
            <person name="Mosoni P."/>
            <person name="Yeoman C.J."/>
            <person name="White B.A."/>
            <person name="Bayer E.A."/>
        </authorList>
    </citation>
    <scope>NUCLEOTIDE SEQUENCE [LARGE SCALE GENOMIC DNA]</scope>
    <source>
        <strain evidence="1 2">007c</strain>
    </source>
</reference>
<proteinExistence type="predicted"/>
<accession>W7UAX0</accession>
<evidence type="ECO:0000313" key="2">
    <source>
        <dbReference type="Proteomes" id="UP000019365"/>
    </source>
</evidence>
<dbReference type="OrthoDB" id="9800296at2"/>
<dbReference type="eggNOG" id="ENOG5032Y5V">
    <property type="taxonomic scope" value="Bacteria"/>
</dbReference>
<evidence type="ECO:0008006" key="3">
    <source>
        <dbReference type="Google" id="ProtNLM"/>
    </source>
</evidence>
<dbReference type="Proteomes" id="UP000019365">
    <property type="component" value="Unassembled WGS sequence"/>
</dbReference>
<dbReference type="AlphaFoldDB" id="W7UAX0"/>
<dbReference type="EMBL" id="ATAX01000036">
    <property type="protein sequence ID" value="EWM52211.1"/>
    <property type="molecule type" value="Genomic_DNA"/>
</dbReference>